<comment type="caution">
    <text evidence="1">The sequence shown here is derived from an EMBL/GenBank/DDBJ whole genome shotgun (WGS) entry which is preliminary data.</text>
</comment>
<dbReference type="PROSITE" id="PS51257">
    <property type="entry name" value="PROKAR_LIPOPROTEIN"/>
    <property type="match status" value="1"/>
</dbReference>
<accession>Q1N6H0</accession>
<dbReference type="OrthoDB" id="9769898at2"/>
<evidence type="ECO:0008006" key="3">
    <source>
        <dbReference type="Google" id="ProtNLM"/>
    </source>
</evidence>
<dbReference type="AlphaFoldDB" id="Q1N6H0"/>
<dbReference type="PANTHER" id="PTHR33361">
    <property type="entry name" value="GLR0591 PROTEIN"/>
    <property type="match status" value="1"/>
</dbReference>
<dbReference type="InterPro" id="IPR010281">
    <property type="entry name" value="DUF885"/>
</dbReference>
<organism evidence="1 2">
    <name type="scientific">Bermanella marisrubri</name>
    <dbReference type="NCBI Taxonomy" id="207949"/>
    <lineage>
        <taxon>Bacteria</taxon>
        <taxon>Pseudomonadati</taxon>
        <taxon>Pseudomonadota</taxon>
        <taxon>Gammaproteobacteria</taxon>
        <taxon>Oceanospirillales</taxon>
        <taxon>Oceanospirillaceae</taxon>
        <taxon>Bermanella</taxon>
    </lineage>
</organism>
<sequence length="605" mass="70594">MLRSFSRIGLICIATLLSGCPMQSEITNAQPQFSSQEIQQAEQNTRELMARYKLWREDSSPMLMAYRGQKQQYDQWDDLSLEFEESQYRDLLKFQQQIMDIQEQALPSDLKLSLRILDYQVATTIEGYQYRLYNYPLNQMFGLHTEIPNFLINIHRIDTIKDARDFISRVWGVEDLFDDLLVQIRQREEAGIIPPRFVMESVINASEKILEGYPIQRTDDEHMIWIAFKEKIAKLNLYTSTEKVLESDLKRALQRGFKRGYQSLIKHYKTVLADASLDTGFSQFDGGNAYYQFALRSATTTNMDAETLHQLGKQQIQVIHQEITDLLPQLGFTTLDELFKYTRTDDGIYYNDGKQAISDTKEYIRTINTQLGNLFLNIPNIGIEVRPVESYREDSAPIAFYQSPSEDGSRPGRYYMNLNKLNEMPKFQFEALTYHETLPGHHLQIIYAQQSKNIPAFRRHIHFTAYSEGWGLYAEKLGKELGGFKNPWNEYGRLLMNLWRAMRLVLDTGLHHYGWTLEEALAYRLENTPFSEQDSINAIKRYLVMPGQATAYMVGKLKLEQYREQTKQTVGFGFDERAYHTHLLEMGPMPLSLLESELEKWAQQQ</sequence>
<dbReference type="PANTHER" id="PTHR33361:SF16">
    <property type="entry name" value="DUF885 DOMAIN-CONTAINING PROTEIN"/>
    <property type="match status" value="1"/>
</dbReference>
<gene>
    <name evidence="1" type="ORF">RED65_09529</name>
</gene>
<evidence type="ECO:0000313" key="2">
    <source>
        <dbReference type="Proteomes" id="UP000004263"/>
    </source>
</evidence>
<dbReference type="HOGENOM" id="CLU_018914_1_0_6"/>
<dbReference type="Proteomes" id="UP000004263">
    <property type="component" value="Unassembled WGS sequence"/>
</dbReference>
<proteinExistence type="predicted"/>
<reference evidence="1 2" key="1">
    <citation type="submission" date="2006-03" db="EMBL/GenBank/DDBJ databases">
        <authorList>
            <person name="Pinhassi J."/>
            <person name="Pedros-Alio C."/>
            <person name="Ferriera S."/>
            <person name="Johnson J."/>
            <person name="Kravitz S."/>
            <person name="Halpern A."/>
            <person name="Remington K."/>
            <person name="Beeson K."/>
            <person name="Tran B."/>
            <person name="Rogers Y.-H."/>
            <person name="Friedman R."/>
            <person name="Venter J.C."/>
        </authorList>
    </citation>
    <scope>NUCLEOTIDE SEQUENCE [LARGE SCALE GENOMIC DNA]</scope>
    <source>
        <strain evidence="1 2">RED65</strain>
    </source>
</reference>
<dbReference type="Pfam" id="PF05960">
    <property type="entry name" value="DUF885"/>
    <property type="match status" value="1"/>
</dbReference>
<keyword evidence="2" id="KW-1185">Reference proteome</keyword>
<protein>
    <recommendedName>
        <fullName evidence="3">Lipoprotein</fullName>
    </recommendedName>
</protein>
<dbReference type="EMBL" id="AAQH01000001">
    <property type="protein sequence ID" value="EAT13622.1"/>
    <property type="molecule type" value="Genomic_DNA"/>
</dbReference>
<dbReference type="STRING" id="207949.RED65_09529"/>
<evidence type="ECO:0000313" key="1">
    <source>
        <dbReference type="EMBL" id="EAT13622.1"/>
    </source>
</evidence>
<name>Q1N6H0_9GAMM</name>